<accession>A0A3M7HI17</accession>
<keyword evidence="1" id="KW-0472">Membrane</keyword>
<comment type="caution">
    <text evidence="3">The sequence shown here is derived from an EMBL/GenBank/DDBJ whole genome shotgun (WGS) entry which is preliminary data.</text>
</comment>
<organism evidence="3 4">
    <name type="scientific">Hortaea werneckii</name>
    <name type="common">Black yeast</name>
    <name type="synonym">Cladosporium werneckii</name>
    <dbReference type="NCBI Taxonomy" id="91943"/>
    <lineage>
        <taxon>Eukaryota</taxon>
        <taxon>Fungi</taxon>
        <taxon>Dikarya</taxon>
        <taxon>Ascomycota</taxon>
        <taxon>Pezizomycotina</taxon>
        <taxon>Dothideomycetes</taxon>
        <taxon>Dothideomycetidae</taxon>
        <taxon>Mycosphaerellales</taxon>
        <taxon>Teratosphaeriaceae</taxon>
        <taxon>Hortaea</taxon>
    </lineage>
</organism>
<gene>
    <name evidence="3" type="ORF">D0862_02498</name>
</gene>
<sequence>MPSPSFTIRLLSIFLAFSQPAQASVQTAAAIGIGVGLGVCLFAAIAGFTYLKYSRRVRREREAAAAAGPEVSANEIIAMHDRAAPKGFNIWDEMMSLTTSLPISSTYVRRSGCAVKRPTFGVFAGISSPSVALSQQSTTTEMSTIRFASAYDQHAVCYHLRASA</sequence>
<feature type="signal peptide" evidence="2">
    <location>
        <begin position="1"/>
        <end position="23"/>
    </location>
</feature>
<protein>
    <submittedName>
        <fullName evidence="3">Uncharacterized protein</fullName>
    </submittedName>
</protein>
<evidence type="ECO:0000313" key="4">
    <source>
        <dbReference type="Proteomes" id="UP000281468"/>
    </source>
</evidence>
<feature type="transmembrane region" description="Helical" evidence="1">
    <location>
        <begin position="33"/>
        <end position="51"/>
    </location>
</feature>
<evidence type="ECO:0000313" key="3">
    <source>
        <dbReference type="EMBL" id="RMZ12904.1"/>
    </source>
</evidence>
<dbReference type="EMBL" id="QWIQ01000047">
    <property type="protein sequence ID" value="RMZ12904.1"/>
    <property type="molecule type" value="Genomic_DNA"/>
</dbReference>
<dbReference type="Proteomes" id="UP000281468">
    <property type="component" value="Unassembled WGS sequence"/>
</dbReference>
<name>A0A3M7HI17_HORWE</name>
<reference evidence="3 4" key="1">
    <citation type="journal article" date="2018" name="BMC Genomics">
        <title>Genomic evidence for intraspecific hybridization in a clonal and extremely halotolerant yeast.</title>
        <authorList>
            <person name="Gostincar C."/>
            <person name="Stajich J.E."/>
            <person name="Zupancic J."/>
            <person name="Zalar P."/>
            <person name="Gunde-Cimerman N."/>
        </authorList>
    </citation>
    <scope>NUCLEOTIDE SEQUENCE [LARGE SCALE GENOMIC DNA]</scope>
    <source>
        <strain evidence="3 4">EXF-171</strain>
    </source>
</reference>
<evidence type="ECO:0000256" key="2">
    <source>
        <dbReference type="SAM" id="SignalP"/>
    </source>
</evidence>
<proteinExistence type="predicted"/>
<dbReference type="AlphaFoldDB" id="A0A3M7HI17"/>
<feature type="chain" id="PRO_5017991940" evidence="2">
    <location>
        <begin position="24"/>
        <end position="164"/>
    </location>
</feature>
<keyword evidence="1" id="KW-0812">Transmembrane</keyword>
<keyword evidence="1" id="KW-1133">Transmembrane helix</keyword>
<evidence type="ECO:0000256" key="1">
    <source>
        <dbReference type="SAM" id="Phobius"/>
    </source>
</evidence>
<keyword evidence="2" id="KW-0732">Signal</keyword>